<name>A0ABR3IYW0_9AGAR</name>
<comment type="caution">
    <text evidence="2">The sequence shown here is derived from an EMBL/GenBank/DDBJ whole genome shotgun (WGS) entry which is preliminary data.</text>
</comment>
<keyword evidence="3" id="KW-1185">Reference proteome</keyword>
<dbReference type="InterPro" id="IPR027417">
    <property type="entry name" value="P-loop_NTPase"/>
</dbReference>
<protein>
    <recommendedName>
        <fullName evidence="1">G domain-containing protein</fullName>
    </recommendedName>
</protein>
<dbReference type="InterPro" id="IPR006073">
    <property type="entry name" value="GTP-bd"/>
</dbReference>
<dbReference type="CDD" id="cd00882">
    <property type="entry name" value="Ras_like_GTPase"/>
    <property type="match status" value="1"/>
</dbReference>
<dbReference type="Pfam" id="PF01926">
    <property type="entry name" value="MMR_HSR1"/>
    <property type="match status" value="1"/>
</dbReference>
<dbReference type="Gene3D" id="3.40.50.300">
    <property type="entry name" value="P-loop containing nucleotide triphosphate hydrolases"/>
    <property type="match status" value="1"/>
</dbReference>
<evidence type="ECO:0000313" key="3">
    <source>
        <dbReference type="Proteomes" id="UP001556367"/>
    </source>
</evidence>
<reference evidence="3" key="1">
    <citation type="submission" date="2024-06" db="EMBL/GenBank/DDBJ databases">
        <title>Multi-omics analyses provide insights into the biosynthesis of the anticancer antibiotic pleurotin in Hohenbuehelia grisea.</title>
        <authorList>
            <person name="Weaver J.A."/>
            <person name="Alberti F."/>
        </authorList>
    </citation>
    <scope>NUCLEOTIDE SEQUENCE [LARGE SCALE GENOMIC DNA]</scope>
    <source>
        <strain evidence="3">T-177</strain>
    </source>
</reference>
<evidence type="ECO:0000313" key="2">
    <source>
        <dbReference type="EMBL" id="KAL0948458.1"/>
    </source>
</evidence>
<dbReference type="Proteomes" id="UP001556367">
    <property type="component" value="Unassembled WGS sequence"/>
</dbReference>
<gene>
    <name evidence="2" type="ORF">HGRIS_011031</name>
</gene>
<dbReference type="EMBL" id="JASNQZ010000014">
    <property type="protein sequence ID" value="KAL0948458.1"/>
    <property type="molecule type" value="Genomic_DNA"/>
</dbReference>
<organism evidence="2 3">
    <name type="scientific">Hohenbuehelia grisea</name>
    <dbReference type="NCBI Taxonomy" id="104357"/>
    <lineage>
        <taxon>Eukaryota</taxon>
        <taxon>Fungi</taxon>
        <taxon>Dikarya</taxon>
        <taxon>Basidiomycota</taxon>
        <taxon>Agaricomycotina</taxon>
        <taxon>Agaricomycetes</taxon>
        <taxon>Agaricomycetidae</taxon>
        <taxon>Agaricales</taxon>
        <taxon>Pleurotineae</taxon>
        <taxon>Pleurotaceae</taxon>
        <taxon>Hohenbuehelia</taxon>
    </lineage>
</organism>
<feature type="domain" description="G" evidence="1">
    <location>
        <begin position="34"/>
        <end position="104"/>
    </location>
</feature>
<sequence>MANLLSRSAASTGILPLIIPVRIMSSSLVGEVYIALIGYTGVGKTSLVNALQGKLYTRTDSKLSLHPDTTSVAPTSIEFPEYGGVRFTFLDTPGLNEDRPDEEKVLVQLEGWLSENASNAKIAGILCVANISSPRVTEAKSVPDTAVNYKHYVKLCGANPVQASLVTTFWDDMDGKPHVEQRQEDLAGNFRKMNPERIAIRYKRNPGKLSESARNSLNPFLYTVLEQQARQEVQDLRVVFRKSKVHMQLLDDWESNIASQRALKDTDLKDDAESKRRNIVAQICAARATYPQVASQPHLLPAYSRVTRFGRNILSSIRGKK</sequence>
<accession>A0ABR3IYW0</accession>
<proteinExistence type="predicted"/>
<evidence type="ECO:0000259" key="1">
    <source>
        <dbReference type="Pfam" id="PF01926"/>
    </source>
</evidence>
<dbReference type="SUPFAM" id="SSF52540">
    <property type="entry name" value="P-loop containing nucleoside triphosphate hydrolases"/>
    <property type="match status" value="1"/>
</dbReference>